<protein>
    <recommendedName>
        <fullName evidence="3">F-box associated domain-containing protein</fullName>
    </recommendedName>
</protein>
<dbReference type="PANTHER" id="PTHR21503">
    <property type="entry name" value="F-BOX-CONTAINING HYPOTHETICAL PROTEIN C.ELEGANS"/>
    <property type="match status" value="1"/>
</dbReference>
<dbReference type="PANTHER" id="PTHR21503:SF8">
    <property type="entry name" value="F-BOX ASSOCIATED DOMAIN-CONTAINING PROTEIN-RELATED"/>
    <property type="match status" value="1"/>
</dbReference>
<dbReference type="AlphaFoldDB" id="G0MWF6"/>
<dbReference type="HOGENOM" id="CLU_853208_0_0_1"/>
<name>G0MWF6_CAEBE</name>
<reference evidence="2" key="1">
    <citation type="submission" date="2011-07" db="EMBL/GenBank/DDBJ databases">
        <authorList>
            <consortium name="Caenorhabditis brenneri Sequencing and Analysis Consortium"/>
            <person name="Wilson R.K."/>
        </authorList>
    </citation>
    <scope>NUCLEOTIDE SEQUENCE [LARGE SCALE GENOMIC DNA]</scope>
    <source>
        <strain evidence="2">PB2801</strain>
    </source>
</reference>
<keyword evidence="2" id="KW-1185">Reference proteome</keyword>
<evidence type="ECO:0000313" key="1">
    <source>
        <dbReference type="EMBL" id="EGT45990.1"/>
    </source>
</evidence>
<proteinExistence type="predicted"/>
<gene>
    <name evidence="1" type="ORF">CAEBREN_04001</name>
</gene>
<evidence type="ECO:0000313" key="2">
    <source>
        <dbReference type="Proteomes" id="UP000008068"/>
    </source>
</evidence>
<organism evidence="2">
    <name type="scientific">Caenorhabditis brenneri</name>
    <name type="common">Nematode worm</name>
    <dbReference type="NCBI Taxonomy" id="135651"/>
    <lineage>
        <taxon>Eukaryota</taxon>
        <taxon>Metazoa</taxon>
        <taxon>Ecdysozoa</taxon>
        <taxon>Nematoda</taxon>
        <taxon>Chromadorea</taxon>
        <taxon>Rhabditida</taxon>
        <taxon>Rhabditina</taxon>
        <taxon>Rhabditomorpha</taxon>
        <taxon>Rhabditoidea</taxon>
        <taxon>Rhabditidae</taxon>
        <taxon>Peloderinae</taxon>
        <taxon>Caenorhabditis</taxon>
    </lineage>
</organism>
<dbReference type="InParanoid" id="G0MWF6"/>
<accession>G0MWF6</accession>
<dbReference type="eggNOG" id="ENOG502TIPI">
    <property type="taxonomic scope" value="Eukaryota"/>
</dbReference>
<evidence type="ECO:0008006" key="3">
    <source>
        <dbReference type="Google" id="ProtNLM"/>
    </source>
</evidence>
<dbReference type="EMBL" id="GL379816">
    <property type="protein sequence ID" value="EGT45990.1"/>
    <property type="molecule type" value="Genomic_DNA"/>
</dbReference>
<dbReference type="Proteomes" id="UP000008068">
    <property type="component" value="Unassembled WGS sequence"/>
</dbReference>
<sequence>MVFPITQLPYLPLKQVLRGIDVAIQIDLSFAAENVRDALSSLQKPSIETVVRFSPGIMDIVMAIPENDYSVVEVQLKMDRVIRNRTHIMLHGNKIYMTRTRNVLKFQRDKTIEKNYEYLNLLLAHLDKTFKLSGLSVILEYIDISGFLFKNWNSFEYVKIYNQDLSPELGWFFFKNIQTKELAFRTTSVQTPNGPHNFPLTHQVIQLDSCNWITFDSILNMECQRFSVGKGDKGNMQVTDIVNFVHSWSNGGLNNLVNCEIDLPRLWIAQDLNYEYAKAIFNKLVSMGVQTSSSRAGDLKKEVVRSDKKVALLTINTIFKFKLLPPTSTNDSRAPAP</sequence>